<evidence type="ECO:0000313" key="1">
    <source>
        <dbReference type="EMBL" id="RKS78676.1"/>
    </source>
</evidence>
<proteinExistence type="predicted"/>
<evidence type="ECO:0000313" key="2">
    <source>
        <dbReference type="Proteomes" id="UP000274601"/>
    </source>
</evidence>
<protein>
    <submittedName>
        <fullName evidence="1">Uncharacterized protein</fullName>
    </submittedName>
</protein>
<reference evidence="1 2" key="1">
    <citation type="submission" date="2018-10" db="EMBL/GenBank/DDBJ databases">
        <title>Genomic Encyclopedia of Archaeal and Bacterial Type Strains, Phase II (KMG-II): from individual species to whole genera.</title>
        <authorList>
            <person name="Goeker M."/>
        </authorList>
    </citation>
    <scope>NUCLEOTIDE SEQUENCE [LARGE SCALE GENOMIC DNA]</scope>
    <source>
        <strain evidence="1 2">DSM 43383</strain>
    </source>
</reference>
<dbReference type="Proteomes" id="UP000274601">
    <property type="component" value="Unassembled WGS sequence"/>
</dbReference>
<organism evidence="1 2">
    <name type="scientific">Actinomadura pelletieri DSM 43383</name>
    <dbReference type="NCBI Taxonomy" id="1120940"/>
    <lineage>
        <taxon>Bacteria</taxon>
        <taxon>Bacillati</taxon>
        <taxon>Actinomycetota</taxon>
        <taxon>Actinomycetes</taxon>
        <taxon>Streptosporangiales</taxon>
        <taxon>Thermomonosporaceae</taxon>
        <taxon>Actinomadura</taxon>
    </lineage>
</organism>
<sequence length="75" mass="8296">MSDRSSVNDVVNDLAGPAGLTSRGVAVMNEYASGGFDVLQQRYPGDEPWGLDEFLPRYAVLLDELMEEQGLDMTW</sequence>
<accession>A0A495QXN2</accession>
<dbReference type="AlphaFoldDB" id="A0A495QXN2"/>
<comment type="caution">
    <text evidence="1">The sequence shown here is derived from an EMBL/GenBank/DDBJ whole genome shotgun (WGS) entry which is preliminary data.</text>
</comment>
<keyword evidence="2" id="KW-1185">Reference proteome</keyword>
<dbReference type="EMBL" id="RBWU01000001">
    <property type="protein sequence ID" value="RKS78676.1"/>
    <property type="molecule type" value="Genomic_DNA"/>
</dbReference>
<name>A0A495QXN2_9ACTN</name>
<gene>
    <name evidence="1" type="ORF">BZB76_0096</name>
</gene>